<accession>A0A084EFY7</accession>
<dbReference type="InterPro" id="IPR013324">
    <property type="entry name" value="RNA_pol_sigma_r3/r4-like"/>
</dbReference>
<dbReference type="InterPro" id="IPR036388">
    <property type="entry name" value="WH-like_DNA-bd_sf"/>
</dbReference>
<dbReference type="SUPFAM" id="SSF88659">
    <property type="entry name" value="Sigma3 and sigma4 domains of RNA polymerase sigma factors"/>
    <property type="match status" value="2"/>
</dbReference>
<protein>
    <submittedName>
        <fullName evidence="1">RNA polymerase sigma factor</fullName>
    </submittedName>
</protein>
<gene>
    <name evidence="1" type="ORF">CP98_03851</name>
</gene>
<reference evidence="1 2" key="1">
    <citation type="submission" date="2014-03" db="EMBL/GenBank/DDBJ databases">
        <title>Genome sequence of Sphingobium yanoikuyae B1.</title>
        <authorList>
            <person name="Gan H.M."/>
            <person name="Gan H.Y."/>
            <person name="Savka M.A."/>
        </authorList>
    </citation>
    <scope>NUCLEOTIDE SEQUENCE [LARGE SCALE GENOMIC DNA]</scope>
    <source>
        <strain evidence="1 2">B1</strain>
    </source>
</reference>
<evidence type="ECO:0000313" key="2">
    <source>
        <dbReference type="Proteomes" id="UP000028534"/>
    </source>
</evidence>
<dbReference type="eggNOG" id="ENOG5030WZC">
    <property type="taxonomic scope" value="Bacteria"/>
</dbReference>
<proteinExistence type="predicted"/>
<sequence>MPVPPEMTAELEAAYRNAEAHLPVVPRVVLHLHQRDELPYAEIARRLAIEPAVVTACVAEALGMLVAMLDGDRPRRWKTRQLRATERRLRQRHRDYCEGFARAMGVIEPIRWEKRADDHITMTALMLKSLPEPLREPALAFFRDRLSLDQISSRLEITRRAVLDRLAEVLSRFEDGPESFENWLRMLGRCPAPPLHELSTSSDNRRP</sequence>
<evidence type="ECO:0000313" key="1">
    <source>
        <dbReference type="EMBL" id="KEZ16879.1"/>
    </source>
</evidence>
<comment type="caution">
    <text evidence="1">The sequence shown here is derived from an EMBL/GenBank/DDBJ whole genome shotgun (WGS) entry which is preliminary data.</text>
</comment>
<dbReference type="PATRIC" id="fig|13690.10.peg.3954"/>
<dbReference type="EMBL" id="JGVR01000026">
    <property type="protein sequence ID" value="KEZ16879.1"/>
    <property type="molecule type" value="Genomic_DNA"/>
</dbReference>
<name>A0A084EFY7_SPHYA</name>
<dbReference type="Gene3D" id="1.10.10.10">
    <property type="entry name" value="Winged helix-like DNA-binding domain superfamily/Winged helix DNA-binding domain"/>
    <property type="match status" value="1"/>
</dbReference>
<dbReference type="RefSeq" id="WP_155276476.1">
    <property type="nucleotide sequence ID" value="NZ_CAUUIR010000036.1"/>
</dbReference>
<organism evidence="1 2">
    <name type="scientific">Sphingobium yanoikuyae</name>
    <name type="common">Sphingomonas yanoikuyae</name>
    <dbReference type="NCBI Taxonomy" id="13690"/>
    <lineage>
        <taxon>Bacteria</taxon>
        <taxon>Pseudomonadati</taxon>
        <taxon>Pseudomonadota</taxon>
        <taxon>Alphaproteobacteria</taxon>
        <taxon>Sphingomonadales</taxon>
        <taxon>Sphingomonadaceae</taxon>
        <taxon>Sphingobium</taxon>
    </lineage>
</organism>
<dbReference type="AlphaFoldDB" id="A0A084EFY7"/>
<dbReference type="Proteomes" id="UP000028534">
    <property type="component" value="Unassembled WGS sequence"/>
</dbReference>